<protein>
    <submittedName>
        <fullName evidence="1">Uncharacterized protein</fullName>
    </submittedName>
</protein>
<evidence type="ECO:0000313" key="2">
    <source>
        <dbReference type="Proteomes" id="UP000004123"/>
    </source>
</evidence>
<evidence type="ECO:0000313" key="1">
    <source>
        <dbReference type="EMBL" id="EGQ21570.1"/>
    </source>
</evidence>
<proteinExistence type="predicted"/>
<dbReference type="EMBL" id="AFPY01000018">
    <property type="protein sequence ID" value="EGQ21570.1"/>
    <property type="molecule type" value="Genomic_DNA"/>
</dbReference>
<reference evidence="1 2" key="1">
    <citation type="submission" date="2011-04" db="EMBL/GenBank/DDBJ databases">
        <authorList>
            <person name="Muzny D."/>
            <person name="Qin X."/>
            <person name="Deng J."/>
            <person name="Jiang H."/>
            <person name="Liu Y."/>
            <person name="Qu J."/>
            <person name="Song X.-Z."/>
            <person name="Zhang L."/>
            <person name="Thornton R."/>
            <person name="Coyle M."/>
            <person name="Francisco L."/>
            <person name="Jackson L."/>
            <person name="Javaid M."/>
            <person name="Korchina V."/>
            <person name="Kovar C."/>
            <person name="Mata R."/>
            <person name="Mathew T."/>
            <person name="Ngo R."/>
            <person name="Nguyen L."/>
            <person name="Nguyen N."/>
            <person name="Okwuonu G."/>
            <person name="Ongeri F."/>
            <person name="Pham C."/>
            <person name="Simmons D."/>
            <person name="Wilczek-Boney K."/>
            <person name="Hale W."/>
            <person name="Jakkamsetti A."/>
            <person name="Pham P."/>
            <person name="Ruth R."/>
            <person name="San Lucas F."/>
            <person name="Warren J."/>
            <person name="Zhang J."/>
            <person name="Zhao Z."/>
            <person name="Zhou C."/>
            <person name="Zhu D."/>
            <person name="Lee S."/>
            <person name="Bess C."/>
            <person name="Blankenburg K."/>
            <person name="Forbes L."/>
            <person name="Fu Q."/>
            <person name="Gubbala S."/>
            <person name="Hirani K."/>
            <person name="Jayaseelan J.C."/>
            <person name="Lara F."/>
            <person name="Munidasa M."/>
            <person name="Palculict T."/>
            <person name="Patil S."/>
            <person name="Pu L.-L."/>
            <person name="Saada N."/>
            <person name="Tang L."/>
            <person name="Weissenberger G."/>
            <person name="Zhu Y."/>
            <person name="Hemphill L."/>
            <person name="Shang Y."/>
            <person name="Youmans B."/>
            <person name="Ayvaz T."/>
            <person name="Ross M."/>
            <person name="Santibanez J."/>
            <person name="Aqrawi P."/>
            <person name="Gross S."/>
            <person name="Joshi V."/>
            <person name="Fowler G."/>
            <person name="Nazareth L."/>
            <person name="Reid J."/>
            <person name="Worley K."/>
            <person name="Petrosino J."/>
            <person name="Highlander S."/>
            <person name="Gibbs R."/>
        </authorList>
    </citation>
    <scope>NUCLEOTIDE SEQUENCE [LARGE SCALE GENOMIC DNA]</scope>
    <source>
        <strain evidence="1 2">ATCC 700821</strain>
    </source>
</reference>
<comment type="caution">
    <text evidence="1">The sequence shown here is derived from an EMBL/GenBank/DDBJ whole genome shotgun (WGS) entry which is preliminary data.</text>
</comment>
<name>F9DFJ4_9BACT</name>
<accession>F9DFJ4</accession>
<dbReference type="AlphaFoldDB" id="F9DFJ4"/>
<dbReference type="Proteomes" id="UP000004123">
    <property type="component" value="Unassembled WGS sequence"/>
</dbReference>
<organism evidence="1 2">
    <name type="scientific">Prevotella pallens ATCC 700821</name>
    <dbReference type="NCBI Taxonomy" id="997353"/>
    <lineage>
        <taxon>Bacteria</taxon>
        <taxon>Pseudomonadati</taxon>
        <taxon>Bacteroidota</taxon>
        <taxon>Bacteroidia</taxon>
        <taxon>Bacteroidales</taxon>
        <taxon>Prevotellaceae</taxon>
        <taxon>Prevotella</taxon>
    </lineage>
</organism>
<sequence length="49" mass="5857">MELIFAIHFITTKELQTLYYQIICKLSIDVKIDYSLYSGLFSLININYY</sequence>
<gene>
    <name evidence="1" type="ORF">HMPREF9144_0434</name>
</gene>
<dbReference type="STRING" id="997353.HMPREF9144_0434"/>
<dbReference type="HOGENOM" id="CLU_3139245_0_0_10"/>